<gene>
    <name evidence="1" type="ORF">BOLC5T34656H</name>
</gene>
<proteinExistence type="predicted"/>
<name>A0A3P6FXS8_BRAOL</name>
<accession>A0A3P6FXS8</accession>
<reference evidence="1" key="1">
    <citation type="submission" date="2018-11" db="EMBL/GenBank/DDBJ databases">
        <authorList>
            <consortium name="Genoscope - CEA"/>
            <person name="William W."/>
        </authorList>
    </citation>
    <scope>NUCLEOTIDE SEQUENCE</scope>
</reference>
<organism evidence="1">
    <name type="scientific">Brassica oleracea</name>
    <name type="common">Wild cabbage</name>
    <dbReference type="NCBI Taxonomy" id="3712"/>
    <lineage>
        <taxon>Eukaryota</taxon>
        <taxon>Viridiplantae</taxon>
        <taxon>Streptophyta</taxon>
        <taxon>Embryophyta</taxon>
        <taxon>Tracheophyta</taxon>
        <taxon>Spermatophyta</taxon>
        <taxon>Magnoliopsida</taxon>
        <taxon>eudicotyledons</taxon>
        <taxon>Gunneridae</taxon>
        <taxon>Pentapetalae</taxon>
        <taxon>rosids</taxon>
        <taxon>malvids</taxon>
        <taxon>Brassicales</taxon>
        <taxon>Brassicaceae</taxon>
        <taxon>Brassiceae</taxon>
        <taxon>Brassica</taxon>
    </lineage>
</organism>
<dbReference type="EMBL" id="LR031877">
    <property type="protein sequence ID" value="VDD47109.1"/>
    <property type="molecule type" value="Genomic_DNA"/>
</dbReference>
<sequence>MDIRKGRREKRNIEIGKTEKKAELRRTKIMVMRSLSLNRTWLEGSTMKNKVWGVVVIPVELERTLPWIKGLKMWLVEYPLGEIRKELRLWFNQWGKKSYKS</sequence>
<dbReference type="AlphaFoldDB" id="A0A3P6FXS8"/>
<evidence type="ECO:0000313" key="1">
    <source>
        <dbReference type="EMBL" id="VDD47109.1"/>
    </source>
</evidence>
<protein>
    <submittedName>
        <fullName evidence="1">Uncharacterized protein</fullName>
    </submittedName>
</protein>